<gene>
    <name evidence="2" type="ORF">ACI2I3_12275</name>
</gene>
<protein>
    <submittedName>
        <fullName evidence="2">Uncharacterized protein</fullName>
    </submittedName>
</protein>
<evidence type="ECO:0000256" key="1">
    <source>
        <dbReference type="SAM" id="MobiDB-lite"/>
    </source>
</evidence>
<dbReference type="RefSeq" id="WP_404672415.1">
    <property type="nucleotide sequence ID" value="NZ_JBJDPD010000031.1"/>
</dbReference>
<sequence>MGTRKPISSDRSISSHKAEDKEYLVSVKHHPMLYLMSYAEETVEINLVN</sequence>
<accession>A0ABW8LB33</accession>
<reference evidence="2 3" key="1">
    <citation type="submission" date="2024-11" db="EMBL/GenBank/DDBJ databases">
        <title>The Natural Products Discovery Center: Release of the First 8490 Sequenced Strains for Exploring Actinobacteria Biosynthetic Diversity.</title>
        <authorList>
            <person name="Kalkreuter E."/>
            <person name="Kautsar S.A."/>
            <person name="Yang D."/>
            <person name="Bader C.D."/>
            <person name="Teijaro C.N."/>
            <person name="Fluegel L."/>
            <person name="Davis C.M."/>
            <person name="Simpson J.R."/>
            <person name="Lauterbach L."/>
            <person name="Steele A.D."/>
            <person name="Gui C."/>
            <person name="Meng S."/>
            <person name="Li G."/>
            <person name="Viehrig K."/>
            <person name="Ye F."/>
            <person name="Su P."/>
            <person name="Kiefer A.F."/>
            <person name="Nichols A."/>
            <person name="Cepeda A.J."/>
            <person name="Yan W."/>
            <person name="Fan B."/>
            <person name="Jiang Y."/>
            <person name="Adhikari A."/>
            <person name="Zheng C.-J."/>
            <person name="Schuster L."/>
            <person name="Cowan T.M."/>
            <person name="Smanski M.J."/>
            <person name="Chevrette M.G."/>
            <person name="De Carvalho L.P.S."/>
            <person name="Shen B."/>
        </authorList>
    </citation>
    <scope>NUCLEOTIDE SEQUENCE [LARGE SCALE GENOMIC DNA]</scope>
    <source>
        <strain evidence="2 3">NPDC077433</strain>
    </source>
</reference>
<dbReference type="Proteomes" id="UP001620234">
    <property type="component" value="Unassembled WGS sequence"/>
</dbReference>
<keyword evidence="3" id="KW-1185">Reference proteome</keyword>
<proteinExistence type="predicted"/>
<comment type="caution">
    <text evidence="2">The sequence shown here is derived from an EMBL/GenBank/DDBJ whole genome shotgun (WGS) entry which is preliminary data.</text>
</comment>
<feature type="region of interest" description="Disordered" evidence="1">
    <location>
        <begin position="1"/>
        <end position="20"/>
    </location>
</feature>
<name>A0ABW8LB33_9GAMM</name>
<evidence type="ECO:0000313" key="3">
    <source>
        <dbReference type="Proteomes" id="UP001620234"/>
    </source>
</evidence>
<organism evidence="2 3">
    <name type="scientific">Psychrobacter namhaensis</name>
    <dbReference type="NCBI Taxonomy" id="292734"/>
    <lineage>
        <taxon>Bacteria</taxon>
        <taxon>Pseudomonadati</taxon>
        <taxon>Pseudomonadota</taxon>
        <taxon>Gammaproteobacteria</taxon>
        <taxon>Moraxellales</taxon>
        <taxon>Moraxellaceae</taxon>
        <taxon>Psychrobacter</taxon>
    </lineage>
</organism>
<dbReference type="EMBL" id="JBJDPD010000031">
    <property type="protein sequence ID" value="MFK4002110.1"/>
    <property type="molecule type" value="Genomic_DNA"/>
</dbReference>
<evidence type="ECO:0000313" key="2">
    <source>
        <dbReference type="EMBL" id="MFK4002110.1"/>
    </source>
</evidence>